<sequence>MLPDAEPSIVEAVRLGGGSIGALDDATRGIVWVAADGDGALEAVLARHPGIEWVQLPWAGVDAFAQVLAAEASHGSRRIWTSAKGAYAQPVAEHALALALAVLREFPMRARATTWQADERGRSLFGASVTVLGAGGIAVELLRLLEPFGVRTTVVRRDGASRVPGAHATVGFDRLGEALADAEVLFVAAALTEQTRGMIDADALSTLPEGAVVVNVARGAIIDAAALDASLRAGHLGGAGLDVTDPEPLPAGHPLWSAPNCLITPHVADTVEMTTPLFARRVTENTAAFVSGGPLRGVVDPVLGY</sequence>
<evidence type="ECO:0000313" key="5">
    <source>
        <dbReference type="Proteomes" id="UP000324678"/>
    </source>
</evidence>
<dbReference type="InterPro" id="IPR029753">
    <property type="entry name" value="D-isomer_DH_CS"/>
</dbReference>
<feature type="domain" description="D-isomer specific 2-hydroxyacid dehydrogenase NAD-binding" evidence="3">
    <location>
        <begin position="98"/>
        <end position="268"/>
    </location>
</feature>
<dbReference type="InterPro" id="IPR036291">
    <property type="entry name" value="NAD(P)-bd_dom_sf"/>
</dbReference>
<keyword evidence="5" id="KW-1185">Reference proteome</keyword>
<dbReference type="Gene3D" id="3.40.50.720">
    <property type="entry name" value="NAD(P)-binding Rossmann-like Domain"/>
    <property type="match status" value="2"/>
</dbReference>
<dbReference type="Pfam" id="PF02826">
    <property type="entry name" value="2-Hacid_dh_C"/>
    <property type="match status" value="1"/>
</dbReference>
<dbReference type="PANTHER" id="PTHR43333">
    <property type="entry name" value="2-HACID_DH_C DOMAIN-CONTAINING PROTEIN"/>
    <property type="match status" value="1"/>
</dbReference>
<dbReference type="GO" id="GO:0016616">
    <property type="term" value="F:oxidoreductase activity, acting on the CH-OH group of donors, NAD or NADP as acceptor"/>
    <property type="evidence" value="ECO:0007669"/>
    <property type="project" value="UniProtKB-ARBA"/>
</dbReference>
<dbReference type="PANTHER" id="PTHR43333:SF1">
    <property type="entry name" value="D-ISOMER SPECIFIC 2-HYDROXYACID DEHYDROGENASE NAD-BINDING DOMAIN-CONTAINING PROTEIN"/>
    <property type="match status" value="1"/>
</dbReference>
<dbReference type="AlphaFoldDB" id="A0A5C1YLG4"/>
<keyword evidence="2" id="KW-0520">NAD</keyword>
<accession>A0A5C1YLG4</accession>
<dbReference type="GO" id="GO:0051287">
    <property type="term" value="F:NAD binding"/>
    <property type="evidence" value="ECO:0007669"/>
    <property type="project" value="InterPro"/>
</dbReference>
<dbReference type="PROSITE" id="PS00671">
    <property type="entry name" value="D_2_HYDROXYACID_DH_3"/>
    <property type="match status" value="1"/>
</dbReference>
<name>A0A5C1YLG4_9MICO</name>
<evidence type="ECO:0000313" key="4">
    <source>
        <dbReference type="EMBL" id="QEO15999.1"/>
    </source>
</evidence>
<keyword evidence="1" id="KW-0560">Oxidoreductase</keyword>
<reference evidence="4 5" key="1">
    <citation type="submission" date="2019-09" db="EMBL/GenBank/DDBJ databases">
        <title>Genome sequencing of strain KACC 19306.</title>
        <authorList>
            <person name="Heo J."/>
            <person name="Kim S.-J."/>
            <person name="Kim J.-S."/>
            <person name="Hong S.-B."/>
            <person name="Kwon S.-W."/>
        </authorList>
    </citation>
    <scope>NUCLEOTIDE SEQUENCE [LARGE SCALE GENOMIC DNA]</scope>
    <source>
        <strain evidence="4 5">KACC 19306</strain>
    </source>
</reference>
<dbReference type="EMBL" id="CP043505">
    <property type="protein sequence ID" value="QEO15999.1"/>
    <property type="molecule type" value="Genomic_DNA"/>
</dbReference>
<dbReference type="Proteomes" id="UP000324678">
    <property type="component" value="Chromosome"/>
</dbReference>
<gene>
    <name evidence="4" type="ORF">FLP10_00845</name>
</gene>
<evidence type="ECO:0000259" key="3">
    <source>
        <dbReference type="Pfam" id="PF02826"/>
    </source>
</evidence>
<organism evidence="4 5">
    <name type="scientific">Agromyces intestinalis</name>
    <dbReference type="NCBI Taxonomy" id="2592652"/>
    <lineage>
        <taxon>Bacteria</taxon>
        <taxon>Bacillati</taxon>
        <taxon>Actinomycetota</taxon>
        <taxon>Actinomycetes</taxon>
        <taxon>Micrococcales</taxon>
        <taxon>Microbacteriaceae</taxon>
        <taxon>Agromyces</taxon>
    </lineage>
</organism>
<protein>
    <submittedName>
        <fullName evidence="4">Hydroxyacid dehydrogenase</fullName>
    </submittedName>
</protein>
<dbReference type="InterPro" id="IPR006140">
    <property type="entry name" value="D-isomer_DH_NAD-bd"/>
</dbReference>
<dbReference type="KEGG" id="ail:FLP10_00845"/>
<proteinExistence type="predicted"/>
<dbReference type="OrthoDB" id="4324715at2"/>
<dbReference type="SUPFAM" id="SSF51735">
    <property type="entry name" value="NAD(P)-binding Rossmann-fold domains"/>
    <property type="match status" value="1"/>
</dbReference>
<evidence type="ECO:0000256" key="2">
    <source>
        <dbReference type="ARBA" id="ARBA00023027"/>
    </source>
</evidence>
<evidence type="ECO:0000256" key="1">
    <source>
        <dbReference type="ARBA" id="ARBA00023002"/>
    </source>
</evidence>